<dbReference type="Pfam" id="PF13472">
    <property type="entry name" value="Lipase_GDSL_2"/>
    <property type="match status" value="1"/>
</dbReference>
<feature type="non-terminal residue" evidence="2">
    <location>
        <position position="221"/>
    </location>
</feature>
<dbReference type="EMBL" id="CADCWM010000181">
    <property type="protein sequence ID" value="CAA9547723.1"/>
    <property type="molecule type" value="Genomic_DNA"/>
</dbReference>
<dbReference type="GO" id="GO:0004622">
    <property type="term" value="F:phosphatidylcholine lysophospholipase activity"/>
    <property type="evidence" value="ECO:0007669"/>
    <property type="project" value="TreeGrafter"/>
</dbReference>
<evidence type="ECO:0000259" key="1">
    <source>
        <dbReference type="Pfam" id="PF13472"/>
    </source>
</evidence>
<reference evidence="2" key="1">
    <citation type="submission" date="2020-02" db="EMBL/GenBank/DDBJ databases">
        <authorList>
            <person name="Meier V. D."/>
        </authorList>
    </citation>
    <scope>NUCLEOTIDE SEQUENCE</scope>
    <source>
        <strain evidence="2">AVDCRST_MAG88</strain>
    </source>
</reference>
<dbReference type="CDD" id="cd00229">
    <property type="entry name" value="SGNH_hydrolase"/>
    <property type="match status" value="1"/>
</dbReference>
<name>A0A6J4UGP9_9BACT</name>
<feature type="domain" description="SGNH hydrolase-type esterase" evidence="1">
    <location>
        <begin position="57"/>
        <end position="220"/>
    </location>
</feature>
<gene>
    <name evidence="2" type="ORF">AVDCRST_MAG88-538</name>
</gene>
<organism evidence="2">
    <name type="scientific">uncultured Thermomicrobiales bacterium</name>
    <dbReference type="NCBI Taxonomy" id="1645740"/>
    <lineage>
        <taxon>Bacteria</taxon>
        <taxon>Pseudomonadati</taxon>
        <taxon>Thermomicrobiota</taxon>
        <taxon>Thermomicrobia</taxon>
        <taxon>Thermomicrobiales</taxon>
        <taxon>environmental samples</taxon>
    </lineage>
</organism>
<dbReference type="InterPro" id="IPR051532">
    <property type="entry name" value="Ester_Hydrolysis_Enzymes"/>
</dbReference>
<accession>A0A6J4UGP9</accession>
<dbReference type="Gene3D" id="3.40.50.1110">
    <property type="entry name" value="SGNH hydrolase"/>
    <property type="match status" value="1"/>
</dbReference>
<dbReference type="InterPro" id="IPR036514">
    <property type="entry name" value="SGNH_hydro_sf"/>
</dbReference>
<dbReference type="SUPFAM" id="SSF52266">
    <property type="entry name" value="SGNH hydrolase"/>
    <property type="match status" value="1"/>
</dbReference>
<proteinExistence type="predicted"/>
<protein>
    <submittedName>
        <fullName evidence="2">Central metabolism</fullName>
    </submittedName>
</protein>
<evidence type="ECO:0000313" key="2">
    <source>
        <dbReference type="EMBL" id="CAA9547723.1"/>
    </source>
</evidence>
<dbReference type="PANTHER" id="PTHR30383:SF28">
    <property type="entry name" value="LIPASE_ACYLHYDROLASE"/>
    <property type="match status" value="1"/>
</dbReference>
<dbReference type="InterPro" id="IPR013830">
    <property type="entry name" value="SGNH_hydro"/>
</dbReference>
<dbReference type="PANTHER" id="PTHR30383">
    <property type="entry name" value="THIOESTERASE 1/PROTEASE 1/LYSOPHOSPHOLIPASE L1"/>
    <property type="match status" value="1"/>
</dbReference>
<dbReference type="AlphaFoldDB" id="A0A6J4UGP9"/>
<sequence length="221" mass="24466">MRPFRQGECGIGALSAPTGETALFARLPRGRDYHTPRGSLDNSRIRFERRKKGGVAFLGGSITNMAGWRDTVCASLQSRFPRTRFTFINAGIPSLGSAPGAFRLRRDVFRRGEVDLLFVEAAVNDATNHPGDPALWLRGMEGIVRQARRAAPDIDIVMLHFVEPASREAYRAGRTPAVIAAHERVARHYGVPSIDLAREVTDRIAAGQFSWEDDFKDLHPA</sequence>